<protein>
    <submittedName>
        <fullName evidence="3">PH domain-containing protein</fullName>
    </submittedName>
</protein>
<gene>
    <name evidence="3" type="ORF">HT576_03205</name>
</gene>
<name>A0A8J8KDX7_9EURY</name>
<keyword evidence="1" id="KW-0472">Membrane</keyword>
<dbReference type="PANTHER" id="PTHR34473:SF3">
    <property type="entry name" value="TRANSMEMBRANE PROTEIN-RELATED"/>
    <property type="match status" value="1"/>
</dbReference>
<dbReference type="InterPro" id="IPR005182">
    <property type="entry name" value="YdbS-like_PH"/>
</dbReference>
<dbReference type="Pfam" id="PF03703">
    <property type="entry name" value="bPH_2"/>
    <property type="match status" value="1"/>
</dbReference>
<evidence type="ECO:0000313" key="3">
    <source>
        <dbReference type="EMBL" id="NUB90041.1"/>
    </source>
</evidence>
<dbReference type="PANTHER" id="PTHR34473">
    <property type="entry name" value="UPF0699 TRANSMEMBRANE PROTEIN YDBS"/>
    <property type="match status" value="1"/>
</dbReference>
<comment type="caution">
    <text evidence="3">The sequence shown here is derived from an EMBL/GenBank/DDBJ whole genome shotgun (WGS) entry which is preliminary data.</text>
</comment>
<accession>A0A8J8KDX7</accession>
<organism evidence="3 4">
    <name type="scientific">Haloterrigena gelatinilytica</name>
    <dbReference type="NCBI Taxonomy" id="2741724"/>
    <lineage>
        <taxon>Archaea</taxon>
        <taxon>Methanobacteriati</taxon>
        <taxon>Methanobacteriota</taxon>
        <taxon>Stenosarchaea group</taxon>
        <taxon>Halobacteria</taxon>
        <taxon>Halobacteriales</taxon>
        <taxon>Natrialbaceae</taxon>
        <taxon>Haloterrigena</taxon>
    </lineage>
</organism>
<proteinExistence type="predicted"/>
<dbReference type="OrthoDB" id="203444at2157"/>
<feature type="transmembrane region" description="Helical" evidence="1">
    <location>
        <begin position="51"/>
        <end position="70"/>
    </location>
</feature>
<feature type="domain" description="YdbS-like PH" evidence="2">
    <location>
        <begin position="72"/>
        <end position="150"/>
    </location>
</feature>
<feature type="transmembrane region" description="Helical" evidence="1">
    <location>
        <begin position="21"/>
        <end position="45"/>
    </location>
</feature>
<evidence type="ECO:0000256" key="1">
    <source>
        <dbReference type="SAM" id="Phobius"/>
    </source>
</evidence>
<keyword evidence="1" id="KW-1133">Transmembrane helix</keyword>
<evidence type="ECO:0000313" key="4">
    <source>
        <dbReference type="Proteomes" id="UP000728647"/>
    </source>
</evidence>
<dbReference type="AlphaFoldDB" id="A0A8J8KDX7"/>
<reference evidence="3" key="1">
    <citation type="submission" date="2020-06" db="EMBL/GenBank/DDBJ databases">
        <title>Haloterrigena sp. nov., an extremely halophilic archaeon isolated from a saline sediment.</title>
        <authorList>
            <person name="Liu B.-B."/>
        </authorList>
    </citation>
    <scope>NUCLEOTIDE SEQUENCE</scope>
    <source>
        <strain evidence="3">SYSU A121-1</strain>
    </source>
</reference>
<evidence type="ECO:0000259" key="2">
    <source>
        <dbReference type="Pfam" id="PF03703"/>
    </source>
</evidence>
<dbReference type="RefSeq" id="WP_174701237.1">
    <property type="nucleotide sequence ID" value="NZ_JABURA010000001.1"/>
</dbReference>
<sequence length="161" mass="17189">MDEPSSRSPAESATNRIHPRVRIVWAIKWLLVGVVAAIVGTVVLSDSSLERPLLTVAAASPVAGIPLAVVRYRRFRYAITDDGVYVRRGLVTVNETVVPAASIQQVDVDEPLLARPFGLVSVRLYTAGTFGGRVAIPGLDSDTAADLADRLDRLARGESGV</sequence>
<dbReference type="EMBL" id="JABURA010000001">
    <property type="protein sequence ID" value="NUB90041.1"/>
    <property type="molecule type" value="Genomic_DNA"/>
</dbReference>
<keyword evidence="1" id="KW-0812">Transmembrane</keyword>
<dbReference type="Proteomes" id="UP000728647">
    <property type="component" value="Unassembled WGS sequence"/>
</dbReference>